<organism evidence="2 3">
    <name type="scientific">Ceratodon purpureus</name>
    <name type="common">Fire moss</name>
    <name type="synonym">Dicranum purpureum</name>
    <dbReference type="NCBI Taxonomy" id="3225"/>
    <lineage>
        <taxon>Eukaryota</taxon>
        <taxon>Viridiplantae</taxon>
        <taxon>Streptophyta</taxon>
        <taxon>Embryophyta</taxon>
        <taxon>Bryophyta</taxon>
        <taxon>Bryophytina</taxon>
        <taxon>Bryopsida</taxon>
        <taxon>Dicranidae</taxon>
        <taxon>Pseudoditrichales</taxon>
        <taxon>Ditrichaceae</taxon>
        <taxon>Ceratodon</taxon>
    </lineage>
</organism>
<dbReference type="AlphaFoldDB" id="A0A8T0HUX3"/>
<gene>
    <name evidence="2" type="ORF">KC19_VG291900</name>
</gene>
<dbReference type="Proteomes" id="UP000822688">
    <property type="component" value="Chromosome V"/>
</dbReference>
<feature type="signal peptide" evidence="1">
    <location>
        <begin position="1"/>
        <end position="20"/>
    </location>
</feature>
<proteinExistence type="predicted"/>
<evidence type="ECO:0000313" key="2">
    <source>
        <dbReference type="EMBL" id="KAG0574794.1"/>
    </source>
</evidence>
<dbReference type="EMBL" id="CM026426">
    <property type="protein sequence ID" value="KAG0574794.1"/>
    <property type="molecule type" value="Genomic_DNA"/>
</dbReference>
<accession>A0A8T0HUX3</accession>
<protein>
    <submittedName>
        <fullName evidence="2">Uncharacterized protein</fullName>
    </submittedName>
</protein>
<evidence type="ECO:0000256" key="1">
    <source>
        <dbReference type="SAM" id="SignalP"/>
    </source>
</evidence>
<comment type="caution">
    <text evidence="2">The sequence shown here is derived from an EMBL/GenBank/DDBJ whole genome shotgun (WGS) entry which is preliminary data.</text>
</comment>
<feature type="chain" id="PRO_5035818308" evidence="1">
    <location>
        <begin position="21"/>
        <end position="64"/>
    </location>
</feature>
<sequence length="64" mass="7618">MWVLQFLGWWRVLCLWKSFGRVLEEFGKVFVGVWEGSGHGDWSSDVRTWVQWTNSRLGFGFEAY</sequence>
<keyword evidence="3" id="KW-1185">Reference proteome</keyword>
<reference evidence="2" key="1">
    <citation type="submission" date="2020-06" db="EMBL/GenBank/DDBJ databases">
        <title>WGS assembly of Ceratodon purpureus strain R40.</title>
        <authorList>
            <person name="Carey S.B."/>
            <person name="Jenkins J."/>
            <person name="Shu S."/>
            <person name="Lovell J.T."/>
            <person name="Sreedasyam A."/>
            <person name="Maumus F."/>
            <person name="Tiley G.P."/>
            <person name="Fernandez-Pozo N."/>
            <person name="Barry K."/>
            <person name="Chen C."/>
            <person name="Wang M."/>
            <person name="Lipzen A."/>
            <person name="Daum C."/>
            <person name="Saski C.A."/>
            <person name="Payton A.C."/>
            <person name="Mcbreen J.C."/>
            <person name="Conrad R.E."/>
            <person name="Kollar L.M."/>
            <person name="Olsson S."/>
            <person name="Huttunen S."/>
            <person name="Landis J.B."/>
            <person name="Wickett N.J."/>
            <person name="Johnson M.G."/>
            <person name="Rensing S.A."/>
            <person name="Grimwood J."/>
            <person name="Schmutz J."/>
            <person name="Mcdaniel S.F."/>
        </authorList>
    </citation>
    <scope>NUCLEOTIDE SEQUENCE</scope>
    <source>
        <strain evidence="2">R40</strain>
    </source>
</reference>
<evidence type="ECO:0000313" key="3">
    <source>
        <dbReference type="Proteomes" id="UP000822688"/>
    </source>
</evidence>
<name>A0A8T0HUX3_CERPU</name>
<keyword evidence="1" id="KW-0732">Signal</keyword>